<dbReference type="Pfam" id="PF01243">
    <property type="entry name" value="PNPOx_N"/>
    <property type="match status" value="1"/>
</dbReference>
<dbReference type="SUPFAM" id="SSF50475">
    <property type="entry name" value="FMN-binding split barrel"/>
    <property type="match status" value="1"/>
</dbReference>
<comment type="caution">
    <text evidence="2">The sequence shown here is derived from an EMBL/GenBank/DDBJ whole genome shotgun (WGS) entry which is preliminary data.</text>
</comment>
<dbReference type="Proteomes" id="UP000175971">
    <property type="component" value="Unassembled WGS sequence"/>
</dbReference>
<feature type="domain" description="Pyridoxamine 5'-phosphate oxidase N-terminal" evidence="1">
    <location>
        <begin position="174"/>
        <end position="272"/>
    </location>
</feature>
<name>A0A1E7LIA4_9ACTN</name>
<dbReference type="PATRIC" id="fig|518642.7.peg.836"/>
<evidence type="ECO:0000259" key="1">
    <source>
        <dbReference type="Pfam" id="PF01243"/>
    </source>
</evidence>
<dbReference type="AlphaFoldDB" id="A0A1E7LIA4"/>
<dbReference type="Gene3D" id="2.30.110.10">
    <property type="entry name" value="Electron Transport, Fmn-binding Protein, Chain A"/>
    <property type="match status" value="1"/>
</dbReference>
<accession>A0A1E7LIA4</accession>
<dbReference type="EMBL" id="LJGZ01000107">
    <property type="protein sequence ID" value="OEV15643.1"/>
    <property type="molecule type" value="Genomic_DNA"/>
</dbReference>
<dbReference type="PANTHER" id="PTHR42815">
    <property type="entry name" value="FAD-BINDING, PUTATIVE (AFU_ORTHOLOGUE AFUA_6G07600)-RELATED"/>
    <property type="match status" value="1"/>
</dbReference>
<organism evidence="2 3">
    <name type="scientific">Streptomyces nanshensis</name>
    <dbReference type="NCBI Taxonomy" id="518642"/>
    <lineage>
        <taxon>Bacteria</taxon>
        <taxon>Bacillati</taxon>
        <taxon>Actinomycetota</taxon>
        <taxon>Actinomycetes</taxon>
        <taxon>Kitasatosporales</taxon>
        <taxon>Streptomycetaceae</taxon>
        <taxon>Streptomyces</taxon>
    </lineage>
</organism>
<dbReference type="PANTHER" id="PTHR42815:SF2">
    <property type="entry name" value="FAD-BINDING, PUTATIVE (AFU_ORTHOLOGUE AFUA_6G07600)-RELATED"/>
    <property type="match status" value="1"/>
</dbReference>
<proteinExistence type="predicted"/>
<keyword evidence="3" id="KW-1185">Reference proteome</keyword>
<dbReference type="RefSeq" id="WP_070204560.1">
    <property type="nucleotide sequence ID" value="NZ_LJGZ01000107.1"/>
</dbReference>
<protein>
    <submittedName>
        <fullName evidence="2">Pyridoxamine 5-phosphate oxidase</fullName>
    </submittedName>
</protein>
<dbReference type="OrthoDB" id="9786134at2"/>
<evidence type="ECO:0000313" key="3">
    <source>
        <dbReference type="Proteomes" id="UP000175971"/>
    </source>
</evidence>
<evidence type="ECO:0000313" key="2">
    <source>
        <dbReference type="EMBL" id="OEV15643.1"/>
    </source>
</evidence>
<dbReference type="InterPro" id="IPR012349">
    <property type="entry name" value="Split_barrel_FMN-bd"/>
</dbReference>
<sequence>MADYHHGELAVQHRAGLRDPAAGSLRAIRDAVPDAAALFLARQPMIVIGAADASGRLWSTLLTGAPGLLAVPDPRTLTIAARPAADDPLGAVLRESGTRVGMIAIEPATRRRIRLNGVARPEGDGVRIALDQVIGNCPKYLQKREYALLPPDRGGRRTAVRRGEALTTVQQLTLATADSFFIATASPDGDADASHRGGNPGFLQVLSPTRLRWPDYAGNAMFLTLGNLELSPGAGLLVPDWETGDLLQLSGAAHTVWDGAEAAAVPGAQRLVEFRVEAVQETQDAVRLRWSDPDFSRFNPPVAQG</sequence>
<gene>
    <name evidence="2" type="ORF">AN221_37205</name>
</gene>
<dbReference type="InterPro" id="IPR011576">
    <property type="entry name" value="Pyridox_Oxase_N"/>
</dbReference>
<reference evidence="2 3" key="1">
    <citation type="journal article" date="2016" name="Front. Microbiol.">
        <title>Comparative Genomics Analysis of Streptomyces Species Reveals Their Adaptation to the Marine Environment and Their Diversity at the Genomic Level.</title>
        <authorList>
            <person name="Tian X."/>
            <person name="Zhang Z."/>
            <person name="Yang T."/>
            <person name="Chen M."/>
            <person name="Li J."/>
            <person name="Chen F."/>
            <person name="Yang J."/>
            <person name="Li W."/>
            <person name="Zhang B."/>
            <person name="Zhang Z."/>
            <person name="Wu J."/>
            <person name="Zhang C."/>
            <person name="Long L."/>
            <person name="Xiao J."/>
        </authorList>
    </citation>
    <scope>NUCLEOTIDE SEQUENCE [LARGE SCALE GENOMIC DNA]</scope>
    <source>
        <strain evidence="2 3">SCSIO M10372</strain>
    </source>
</reference>